<organism evidence="2 4">
    <name type="scientific">Superficieibacter electus</name>
    <dbReference type="NCBI Taxonomy" id="2022662"/>
    <lineage>
        <taxon>Bacteria</taxon>
        <taxon>Pseudomonadati</taxon>
        <taxon>Pseudomonadota</taxon>
        <taxon>Gammaproteobacteria</taxon>
        <taxon>Enterobacterales</taxon>
        <taxon>Enterobacteriaceae</taxon>
        <taxon>Superficieibacter</taxon>
    </lineage>
</organism>
<name>A0A2P5GP58_9ENTR</name>
<dbReference type="OrthoDB" id="6184229at2"/>
<keyword evidence="3" id="KW-1185">Reference proteome</keyword>
<proteinExistence type="predicted"/>
<dbReference type="EMBL" id="PQGD01000010">
    <property type="protein sequence ID" value="POP48314.1"/>
    <property type="molecule type" value="Genomic_DNA"/>
</dbReference>
<dbReference type="Proteomes" id="UP000247005">
    <property type="component" value="Unassembled WGS sequence"/>
</dbReference>
<evidence type="ECO:0008006" key="5">
    <source>
        <dbReference type="Google" id="ProtNLM"/>
    </source>
</evidence>
<dbReference type="AlphaFoldDB" id="A0A2P5GP58"/>
<dbReference type="Gene3D" id="4.10.410.40">
    <property type="match status" value="1"/>
</dbReference>
<accession>A0A2P5GP58</accession>
<protein>
    <recommendedName>
        <fullName evidence="5">Phage tail protein</fullName>
    </recommendedName>
</protein>
<evidence type="ECO:0000313" key="2">
    <source>
        <dbReference type="EMBL" id="POP48314.1"/>
    </source>
</evidence>
<sequence length="147" mass="16179">MSSLYEKSQNTKILITEVPATKDTLKTAKFLDLSCTLKEVQFTGGQKQDIDTTTFCSEEQENTNGLPAPSEISMSGNFYRNPAQDALRTAYDNDTTYGFQVIFPSGKGYKFLAEVRQHTWSSGTNGVVAATFSLRLKGKPENIESGS</sequence>
<dbReference type="Proteomes" id="UP000237073">
    <property type="component" value="Unassembled WGS sequence"/>
</dbReference>
<comment type="caution">
    <text evidence="2">The sequence shown here is derived from an EMBL/GenBank/DDBJ whole genome shotgun (WGS) entry which is preliminary data.</text>
</comment>
<evidence type="ECO:0000313" key="4">
    <source>
        <dbReference type="Proteomes" id="UP000247005"/>
    </source>
</evidence>
<evidence type="ECO:0000313" key="1">
    <source>
        <dbReference type="EMBL" id="POP44927.1"/>
    </source>
</evidence>
<evidence type="ECO:0000313" key="3">
    <source>
        <dbReference type="Proteomes" id="UP000237073"/>
    </source>
</evidence>
<reference evidence="3 4" key="1">
    <citation type="submission" date="2018-01" db="EMBL/GenBank/DDBJ databases">
        <title>Superficieibacter electus gen. nov., sp. nov., an extended-spectrum beta-lactamase possessing member of the Enterobacteriaceae family, isolated from intensive care unit surfaces.</title>
        <authorList>
            <person name="Potter R.F."/>
            <person name="D'Souza A.W."/>
        </authorList>
    </citation>
    <scope>NUCLEOTIDE SEQUENCE [LARGE SCALE GENOMIC DNA]</scope>
    <source>
        <strain evidence="2 4">BP-1</strain>
        <strain evidence="1 3">BP-2</strain>
    </source>
</reference>
<gene>
    <name evidence="2" type="ORF">CHU32_13665</name>
    <name evidence="1" type="ORF">CHU33_10740</name>
</gene>
<dbReference type="EMBL" id="PQGE01000008">
    <property type="protein sequence ID" value="POP44927.1"/>
    <property type="molecule type" value="Genomic_DNA"/>
</dbReference>